<evidence type="ECO:0000313" key="2">
    <source>
        <dbReference type="EMBL" id="CAF3309606.1"/>
    </source>
</evidence>
<protein>
    <submittedName>
        <fullName evidence="2">Uncharacterized protein</fullName>
    </submittedName>
</protein>
<evidence type="ECO:0000313" key="4">
    <source>
        <dbReference type="EMBL" id="CAF3722217.1"/>
    </source>
</evidence>
<sequence>MIVINLHVFVFQINNMTSKSNKVKKIIEEFTASIEERDMAIEEKEKIIGEQTQKKLHDEAIIQSLQNQIKSLKSNSSNMDDGNIWQLAPLLFELPILILMFPGK</sequence>
<dbReference type="Proteomes" id="UP000663865">
    <property type="component" value="Unassembled WGS sequence"/>
</dbReference>
<evidence type="ECO:0000313" key="1">
    <source>
        <dbReference type="EMBL" id="CAF3025880.1"/>
    </source>
</evidence>
<comment type="caution">
    <text evidence="2">The sequence shown here is derived from an EMBL/GenBank/DDBJ whole genome shotgun (WGS) entry which is preliminary data.</text>
</comment>
<dbReference type="EMBL" id="CAJNXB010000120">
    <property type="protein sequence ID" value="CAF3025880.1"/>
    <property type="molecule type" value="Genomic_DNA"/>
</dbReference>
<name>A0A817T414_9BILA</name>
<dbReference type="EMBL" id="CAJNYV010005077">
    <property type="protein sequence ID" value="CAF3722217.1"/>
    <property type="molecule type" value="Genomic_DNA"/>
</dbReference>
<accession>A0A817T414</accession>
<evidence type="ECO:0000313" key="3">
    <source>
        <dbReference type="EMBL" id="CAF3371184.1"/>
    </source>
</evidence>
<organism evidence="2 5">
    <name type="scientific">Rotaria socialis</name>
    <dbReference type="NCBI Taxonomy" id="392032"/>
    <lineage>
        <taxon>Eukaryota</taxon>
        <taxon>Metazoa</taxon>
        <taxon>Spiralia</taxon>
        <taxon>Gnathifera</taxon>
        <taxon>Rotifera</taxon>
        <taxon>Eurotatoria</taxon>
        <taxon>Bdelloidea</taxon>
        <taxon>Philodinida</taxon>
        <taxon>Philodinidae</taxon>
        <taxon>Rotaria</taxon>
    </lineage>
</organism>
<dbReference type="Proteomes" id="UP000663825">
    <property type="component" value="Unassembled WGS sequence"/>
</dbReference>
<dbReference type="EMBL" id="CAJNYT010000768">
    <property type="protein sequence ID" value="CAF3371184.1"/>
    <property type="molecule type" value="Genomic_DNA"/>
</dbReference>
<dbReference type="EMBL" id="CAJNYU010000005">
    <property type="protein sequence ID" value="CAF3309606.1"/>
    <property type="molecule type" value="Genomic_DNA"/>
</dbReference>
<evidence type="ECO:0000313" key="5">
    <source>
        <dbReference type="Proteomes" id="UP000663869"/>
    </source>
</evidence>
<reference evidence="2" key="1">
    <citation type="submission" date="2021-02" db="EMBL/GenBank/DDBJ databases">
        <authorList>
            <person name="Nowell W R."/>
        </authorList>
    </citation>
    <scope>NUCLEOTIDE SEQUENCE</scope>
</reference>
<dbReference type="Proteomes" id="UP000663872">
    <property type="component" value="Unassembled WGS sequence"/>
</dbReference>
<dbReference type="AlphaFoldDB" id="A0A817T414"/>
<gene>
    <name evidence="2" type="ORF">FME351_LOCUS276</name>
    <name evidence="3" type="ORF">GRG538_LOCUS7313</name>
    <name evidence="4" type="ORF">KIK155_LOCUS28058</name>
    <name evidence="1" type="ORF">TIS948_LOCUS2700</name>
</gene>
<proteinExistence type="predicted"/>
<dbReference type="Proteomes" id="UP000663869">
    <property type="component" value="Unassembled WGS sequence"/>
</dbReference>